<organism evidence="2 3">
    <name type="scientific">Armillaria gallica</name>
    <name type="common">Bulbous honey fungus</name>
    <name type="synonym">Armillaria bulbosa</name>
    <dbReference type="NCBI Taxonomy" id="47427"/>
    <lineage>
        <taxon>Eukaryota</taxon>
        <taxon>Fungi</taxon>
        <taxon>Dikarya</taxon>
        <taxon>Basidiomycota</taxon>
        <taxon>Agaricomycotina</taxon>
        <taxon>Agaricomycetes</taxon>
        <taxon>Agaricomycetidae</taxon>
        <taxon>Agaricales</taxon>
        <taxon>Marasmiineae</taxon>
        <taxon>Physalacriaceae</taxon>
        <taxon>Armillaria</taxon>
    </lineage>
</organism>
<dbReference type="InParanoid" id="A0A2H3E128"/>
<dbReference type="Proteomes" id="UP000217790">
    <property type="component" value="Unassembled WGS sequence"/>
</dbReference>
<evidence type="ECO:0000313" key="2">
    <source>
        <dbReference type="EMBL" id="PBK95047.1"/>
    </source>
</evidence>
<keyword evidence="1" id="KW-0479">Metal-binding</keyword>
<dbReference type="GO" id="GO:0005615">
    <property type="term" value="C:extracellular space"/>
    <property type="evidence" value="ECO:0007669"/>
    <property type="project" value="InterPro"/>
</dbReference>
<evidence type="ECO:0000256" key="1">
    <source>
        <dbReference type="RuleBase" id="RU364017"/>
    </source>
</evidence>
<comment type="subcellular location">
    <subcellularLocation>
        <location evidence="1">Secreted</location>
    </subcellularLocation>
</comment>
<keyword evidence="1" id="KW-0645">Protease</keyword>
<evidence type="ECO:0000313" key="3">
    <source>
        <dbReference type="Proteomes" id="UP000217790"/>
    </source>
</evidence>
<gene>
    <name evidence="2" type="ORF">ARMGADRAFT_1077809</name>
</gene>
<protein>
    <recommendedName>
        <fullName evidence="1">Extracellular metalloproteinase</fullName>
        <ecNumber evidence="1">3.4.24.-</ecNumber>
    </recommendedName>
    <alternativeName>
        <fullName evidence="1">Fungalysin</fullName>
    </alternativeName>
</protein>
<dbReference type="InterPro" id="IPR001842">
    <property type="entry name" value="Peptidase_M36"/>
</dbReference>
<sequence>MTTIIPALSTLCWHYSHLWLSDRLDRCLETKDCHPTSNPDQGHQYTPLVGSRSAGFLLITRGSFQDDRPSPASRPISIDLTISILKDRHSFEYIPFSSRRSYRDTFDTAKIVQLDATFNDEAYKAYCHLDISTMFTISYGLSFVNATITITRIQVDQNRYDRANVCTLWNAFASRGLDVNAVN</sequence>
<dbReference type="EMBL" id="KZ293652">
    <property type="protein sequence ID" value="PBK95047.1"/>
    <property type="molecule type" value="Genomic_DNA"/>
</dbReference>
<dbReference type="InterPro" id="IPR027268">
    <property type="entry name" value="Peptidase_M4/M1_CTD_sf"/>
</dbReference>
<name>A0A2H3E128_ARMGA</name>
<keyword evidence="1" id="KW-0482">Metalloprotease</keyword>
<comment type="similarity">
    <text evidence="1">Belongs to the peptidase M36 family.</text>
</comment>
<dbReference type="GO" id="GO:0004222">
    <property type="term" value="F:metalloendopeptidase activity"/>
    <property type="evidence" value="ECO:0007669"/>
    <property type="project" value="InterPro"/>
</dbReference>
<dbReference type="EC" id="3.4.24.-" evidence="1"/>
<keyword evidence="1" id="KW-0378">Hydrolase</keyword>
<reference evidence="3" key="1">
    <citation type="journal article" date="2017" name="Nat. Ecol. Evol.">
        <title>Genome expansion and lineage-specific genetic innovations in the forest pathogenic fungi Armillaria.</title>
        <authorList>
            <person name="Sipos G."/>
            <person name="Prasanna A.N."/>
            <person name="Walter M.C."/>
            <person name="O'Connor E."/>
            <person name="Balint B."/>
            <person name="Krizsan K."/>
            <person name="Kiss B."/>
            <person name="Hess J."/>
            <person name="Varga T."/>
            <person name="Slot J."/>
            <person name="Riley R."/>
            <person name="Boka B."/>
            <person name="Rigling D."/>
            <person name="Barry K."/>
            <person name="Lee J."/>
            <person name="Mihaltcheva S."/>
            <person name="LaButti K."/>
            <person name="Lipzen A."/>
            <person name="Waldron R."/>
            <person name="Moloney N.M."/>
            <person name="Sperisen C."/>
            <person name="Kredics L."/>
            <person name="Vagvoelgyi C."/>
            <person name="Patrignani A."/>
            <person name="Fitzpatrick D."/>
            <person name="Nagy I."/>
            <person name="Doyle S."/>
            <person name="Anderson J.B."/>
            <person name="Grigoriev I.V."/>
            <person name="Gueldener U."/>
            <person name="Muensterkoetter M."/>
            <person name="Nagy L.G."/>
        </authorList>
    </citation>
    <scope>NUCLEOTIDE SEQUENCE [LARGE SCALE GENOMIC DNA]</scope>
    <source>
        <strain evidence="3">Ar21-2</strain>
    </source>
</reference>
<dbReference type="Gene3D" id="1.10.390.10">
    <property type="entry name" value="Neutral Protease Domain 2"/>
    <property type="match status" value="1"/>
</dbReference>
<dbReference type="OrthoDB" id="3227768at2759"/>
<dbReference type="GO" id="GO:0008270">
    <property type="term" value="F:zinc ion binding"/>
    <property type="evidence" value="ECO:0007669"/>
    <property type="project" value="InterPro"/>
</dbReference>
<dbReference type="GO" id="GO:0006508">
    <property type="term" value="P:proteolysis"/>
    <property type="evidence" value="ECO:0007669"/>
    <property type="project" value="UniProtKB-KW"/>
</dbReference>
<comment type="cofactor">
    <cofactor evidence="1">
        <name>Zn(2+)</name>
        <dbReference type="ChEBI" id="CHEBI:29105"/>
    </cofactor>
</comment>
<keyword evidence="1" id="KW-0865">Zymogen</keyword>
<dbReference type="Pfam" id="PF02128">
    <property type="entry name" value="Peptidase_M36"/>
    <property type="match status" value="1"/>
</dbReference>
<proteinExistence type="inferred from homology"/>
<keyword evidence="3" id="KW-1185">Reference proteome</keyword>
<keyword evidence="1" id="KW-0862">Zinc</keyword>
<dbReference type="AlphaFoldDB" id="A0A2H3E128"/>
<keyword evidence="1" id="KW-0964">Secreted</keyword>
<accession>A0A2H3E128</accession>